<dbReference type="AlphaFoldDB" id="A0A2J6T6H7"/>
<dbReference type="InParanoid" id="A0A2J6T6H7"/>
<dbReference type="EMBL" id="KZ613817">
    <property type="protein sequence ID" value="PMD58631.1"/>
    <property type="molecule type" value="Genomic_DNA"/>
</dbReference>
<evidence type="ECO:0000313" key="2">
    <source>
        <dbReference type="Proteomes" id="UP000235371"/>
    </source>
</evidence>
<proteinExistence type="predicted"/>
<organism evidence="1 2">
    <name type="scientific">Hyaloscypha bicolor E</name>
    <dbReference type="NCBI Taxonomy" id="1095630"/>
    <lineage>
        <taxon>Eukaryota</taxon>
        <taxon>Fungi</taxon>
        <taxon>Dikarya</taxon>
        <taxon>Ascomycota</taxon>
        <taxon>Pezizomycotina</taxon>
        <taxon>Leotiomycetes</taxon>
        <taxon>Helotiales</taxon>
        <taxon>Hyaloscyphaceae</taxon>
        <taxon>Hyaloscypha</taxon>
        <taxon>Hyaloscypha bicolor</taxon>
    </lineage>
</organism>
<dbReference type="RefSeq" id="XP_024735535.1">
    <property type="nucleotide sequence ID" value="XM_024880367.1"/>
</dbReference>
<dbReference type="OrthoDB" id="3563179at2759"/>
<dbReference type="Proteomes" id="UP000235371">
    <property type="component" value="Unassembled WGS sequence"/>
</dbReference>
<dbReference type="GeneID" id="36588444"/>
<dbReference type="STRING" id="1095630.A0A2J6T6H7"/>
<feature type="non-terminal residue" evidence="1">
    <location>
        <position position="53"/>
    </location>
</feature>
<feature type="non-terminal residue" evidence="1">
    <location>
        <position position="1"/>
    </location>
</feature>
<accession>A0A2J6T6H7</accession>
<sequence length="53" mass="6271">ISRNRFQELHMRMRIFGENIKGPYVKVEPLSLHIQEINLGIWKPGRDLAINEI</sequence>
<keyword evidence="2" id="KW-1185">Reference proteome</keyword>
<name>A0A2J6T6H7_9HELO</name>
<gene>
    <name evidence="1" type="ORF">K444DRAFT_613526</name>
</gene>
<protein>
    <submittedName>
        <fullName evidence="1">Uncharacterized protein</fullName>
    </submittedName>
</protein>
<reference evidence="1 2" key="1">
    <citation type="submission" date="2016-04" db="EMBL/GenBank/DDBJ databases">
        <title>A degradative enzymes factory behind the ericoid mycorrhizal symbiosis.</title>
        <authorList>
            <consortium name="DOE Joint Genome Institute"/>
            <person name="Martino E."/>
            <person name="Morin E."/>
            <person name="Grelet G."/>
            <person name="Kuo A."/>
            <person name="Kohler A."/>
            <person name="Daghino S."/>
            <person name="Barry K."/>
            <person name="Choi C."/>
            <person name="Cichocki N."/>
            <person name="Clum A."/>
            <person name="Copeland A."/>
            <person name="Hainaut M."/>
            <person name="Haridas S."/>
            <person name="Labutti K."/>
            <person name="Lindquist E."/>
            <person name="Lipzen A."/>
            <person name="Khouja H.-R."/>
            <person name="Murat C."/>
            <person name="Ohm R."/>
            <person name="Olson A."/>
            <person name="Spatafora J."/>
            <person name="Veneault-Fourrey C."/>
            <person name="Henrissat B."/>
            <person name="Grigoriev I."/>
            <person name="Martin F."/>
            <person name="Perotto S."/>
        </authorList>
    </citation>
    <scope>NUCLEOTIDE SEQUENCE [LARGE SCALE GENOMIC DNA]</scope>
    <source>
        <strain evidence="1 2">E</strain>
    </source>
</reference>
<evidence type="ECO:0000313" key="1">
    <source>
        <dbReference type="EMBL" id="PMD58631.1"/>
    </source>
</evidence>